<reference evidence="4" key="1">
    <citation type="submission" date="2016-10" db="EMBL/GenBank/DDBJ databases">
        <authorList>
            <person name="Varghese N."/>
        </authorList>
    </citation>
    <scope>NUCLEOTIDE SEQUENCE [LARGE SCALE GENOMIC DNA]</scope>
    <source>
        <strain evidence="4">DSM 17980</strain>
    </source>
</reference>
<dbReference type="Gene3D" id="3.40.190.10">
    <property type="entry name" value="Periplasmic binding protein-like II"/>
    <property type="match status" value="2"/>
</dbReference>
<protein>
    <submittedName>
        <fullName evidence="3">Putative spermidine/putrescine transport system substrate-binding protein</fullName>
    </submittedName>
</protein>
<evidence type="ECO:0000313" key="4">
    <source>
        <dbReference type="Proteomes" id="UP000183508"/>
    </source>
</evidence>
<keyword evidence="1 2" id="KW-0732">Signal</keyword>
<feature type="signal peptide" evidence="2">
    <location>
        <begin position="1"/>
        <end position="24"/>
    </location>
</feature>
<dbReference type="GO" id="GO:0015888">
    <property type="term" value="P:thiamine transport"/>
    <property type="evidence" value="ECO:0007669"/>
    <property type="project" value="TreeGrafter"/>
</dbReference>
<dbReference type="Proteomes" id="UP000183508">
    <property type="component" value="Unassembled WGS sequence"/>
</dbReference>
<sequence length="368" mass="39141">MKMWKRAGLWVGVLAMLAAVVGCGSSGGAGTPSGNQSGGSQASGQQVLVVAGYGGSFQNGLEKSVIPEFEQQFHCKVTYIAGASTATLAKLQAQKANPQIDVALLDDGPQAQAKELGLLAPLDPAVVTNLGSVYDIAKDPDNVGVGIGITATGIAYNTKVFQENHWPAPTSWKDLANPKFKGKLVLPSIVTTYGVHMLVMEARVNGGGESNIEPGFSAMKTIAPSSVTFDTTADVSNYFLQGTAVASVWGQGRVNTLKAQGFPIEFVFPKEGAVALLATGNVVKNAPHEKLAQEFVNFLLDPKNQSVIAQSVYMGPTNKSTTLDDKLSKMVIYGPSEINQLVKMDWKTINANRAAWTDRWNKEIETQH</sequence>
<dbReference type="GO" id="GO:0030976">
    <property type="term" value="F:thiamine pyrophosphate binding"/>
    <property type="evidence" value="ECO:0007669"/>
    <property type="project" value="TreeGrafter"/>
</dbReference>
<dbReference type="GO" id="GO:0030975">
    <property type="term" value="F:thiamine binding"/>
    <property type="evidence" value="ECO:0007669"/>
    <property type="project" value="TreeGrafter"/>
</dbReference>
<organism evidence="3 4">
    <name type="scientific">Alicyclobacillus macrosporangiidus</name>
    <dbReference type="NCBI Taxonomy" id="392015"/>
    <lineage>
        <taxon>Bacteria</taxon>
        <taxon>Bacillati</taxon>
        <taxon>Bacillota</taxon>
        <taxon>Bacilli</taxon>
        <taxon>Bacillales</taxon>
        <taxon>Alicyclobacillaceae</taxon>
        <taxon>Alicyclobacillus</taxon>
    </lineage>
</organism>
<feature type="chain" id="PRO_5038512952" evidence="2">
    <location>
        <begin position="25"/>
        <end position="368"/>
    </location>
</feature>
<proteinExistence type="predicted"/>
<evidence type="ECO:0000256" key="1">
    <source>
        <dbReference type="ARBA" id="ARBA00022729"/>
    </source>
</evidence>
<dbReference type="Pfam" id="PF13416">
    <property type="entry name" value="SBP_bac_8"/>
    <property type="match status" value="1"/>
</dbReference>
<evidence type="ECO:0000256" key="2">
    <source>
        <dbReference type="SAM" id="SignalP"/>
    </source>
</evidence>
<dbReference type="PANTHER" id="PTHR30006:SF2">
    <property type="entry name" value="ABC TRANSPORTER SUBSTRATE-BINDING PROTEIN"/>
    <property type="match status" value="1"/>
</dbReference>
<dbReference type="GO" id="GO:0030288">
    <property type="term" value="C:outer membrane-bounded periplasmic space"/>
    <property type="evidence" value="ECO:0007669"/>
    <property type="project" value="TreeGrafter"/>
</dbReference>
<dbReference type="SUPFAM" id="SSF53850">
    <property type="entry name" value="Periplasmic binding protein-like II"/>
    <property type="match status" value="1"/>
</dbReference>
<dbReference type="InterPro" id="IPR006059">
    <property type="entry name" value="SBP"/>
</dbReference>
<dbReference type="EMBL" id="FPBV01000036">
    <property type="protein sequence ID" value="SFV07403.1"/>
    <property type="molecule type" value="Genomic_DNA"/>
</dbReference>
<dbReference type="RefSeq" id="WP_245784072.1">
    <property type="nucleotide sequence ID" value="NZ_FPBV01000036.1"/>
</dbReference>
<gene>
    <name evidence="3" type="ORF">SAMN05421543_1362</name>
</gene>
<dbReference type="PROSITE" id="PS51257">
    <property type="entry name" value="PROKAR_LIPOPROTEIN"/>
    <property type="match status" value="1"/>
</dbReference>
<keyword evidence="4" id="KW-1185">Reference proteome</keyword>
<accession>A0A1I7LCH3</accession>
<name>A0A1I7LCH3_9BACL</name>
<evidence type="ECO:0000313" key="3">
    <source>
        <dbReference type="EMBL" id="SFV07403.1"/>
    </source>
</evidence>
<dbReference type="STRING" id="392015.SAMN05421543_1362"/>
<dbReference type="AlphaFoldDB" id="A0A1I7LCH3"/>
<dbReference type="PANTHER" id="PTHR30006">
    <property type="entry name" value="THIAMINE-BINDING PERIPLASMIC PROTEIN-RELATED"/>
    <property type="match status" value="1"/>
</dbReference>
<dbReference type="CDD" id="cd13589">
    <property type="entry name" value="PBP2_polyamine_RpCGA009"/>
    <property type="match status" value="1"/>
</dbReference>